<dbReference type="Pfam" id="PF00067">
    <property type="entry name" value="p450"/>
    <property type="match status" value="1"/>
</dbReference>
<dbReference type="GO" id="GO:0016712">
    <property type="term" value="F:oxidoreductase activity, acting on paired donors, with incorporation or reduction of molecular oxygen, reduced flavin or flavoprotein as one donor, and incorporation of one atom of oxygen"/>
    <property type="evidence" value="ECO:0007669"/>
    <property type="project" value="TreeGrafter"/>
</dbReference>
<accession>A0A6J3FI41</accession>
<dbReference type="InterPro" id="IPR001128">
    <property type="entry name" value="Cyt_P450"/>
</dbReference>
<dbReference type="Gene3D" id="1.10.630.10">
    <property type="entry name" value="Cytochrome P450"/>
    <property type="match status" value="1"/>
</dbReference>
<dbReference type="InterPro" id="IPR050182">
    <property type="entry name" value="Cytochrome_P450_fam2"/>
</dbReference>
<dbReference type="GO" id="GO:0005506">
    <property type="term" value="F:iron ion binding"/>
    <property type="evidence" value="ECO:0007669"/>
    <property type="project" value="InterPro"/>
</dbReference>
<dbReference type="GO" id="GO:0008392">
    <property type="term" value="F:arachidonate epoxygenase activity"/>
    <property type="evidence" value="ECO:0007669"/>
    <property type="project" value="TreeGrafter"/>
</dbReference>
<dbReference type="RefSeq" id="XP_032105095.1">
    <property type="nucleotide sequence ID" value="XM_032249204.1"/>
</dbReference>
<evidence type="ECO:0000256" key="3">
    <source>
        <dbReference type="ARBA" id="ARBA00023004"/>
    </source>
</evidence>
<dbReference type="GO" id="GO:0005737">
    <property type="term" value="C:cytoplasm"/>
    <property type="evidence" value="ECO:0007669"/>
    <property type="project" value="TreeGrafter"/>
</dbReference>
<evidence type="ECO:0000256" key="2">
    <source>
        <dbReference type="ARBA" id="ARBA00022723"/>
    </source>
</evidence>
<protein>
    <submittedName>
        <fullName evidence="5">Cytochrome P450 2G1-like</fullName>
    </submittedName>
</protein>
<reference evidence="5" key="1">
    <citation type="submission" date="2025-08" db="UniProtKB">
        <authorList>
            <consortium name="RefSeq"/>
        </authorList>
    </citation>
    <scope>IDENTIFICATION</scope>
    <source>
        <tissue evidence="5">Blood</tissue>
    </source>
</reference>
<dbReference type="PANTHER" id="PTHR24300:SF84">
    <property type="entry name" value="CYTOCHROME P450, FAMILY 2, SUBFAMILY T, POLYPEPTIDE 4"/>
    <property type="match status" value="1"/>
</dbReference>
<keyword evidence="3" id="KW-0408">Iron</keyword>
<organism evidence="4 5">
    <name type="scientific">Sapajus apella</name>
    <name type="common">Brown-capped capuchin</name>
    <name type="synonym">Cebus apella</name>
    <dbReference type="NCBI Taxonomy" id="9515"/>
    <lineage>
        <taxon>Eukaryota</taxon>
        <taxon>Metazoa</taxon>
        <taxon>Chordata</taxon>
        <taxon>Craniata</taxon>
        <taxon>Vertebrata</taxon>
        <taxon>Euteleostomi</taxon>
        <taxon>Mammalia</taxon>
        <taxon>Eutheria</taxon>
        <taxon>Euarchontoglires</taxon>
        <taxon>Primates</taxon>
        <taxon>Haplorrhini</taxon>
        <taxon>Platyrrhini</taxon>
        <taxon>Cebidae</taxon>
        <taxon>Cebinae</taxon>
        <taxon>Sapajus</taxon>
    </lineage>
</organism>
<dbReference type="InterPro" id="IPR036396">
    <property type="entry name" value="Cyt_P450_sf"/>
</dbReference>
<dbReference type="PANTHER" id="PTHR24300">
    <property type="entry name" value="CYTOCHROME P450 508A4-RELATED"/>
    <property type="match status" value="1"/>
</dbReference>
<dbReference type="GeneID" id="116530821"/>
<dbReference type="Proteomes" id="UP000504640">
    <property type="component" value="Unplaced"/>
</dbReference>
<evidence type="ECO:0000313" key="5">
    <source>
        <dbReference type="RefSeq" id="XP_032105095.1"/>
    </source>
</evidence>
<dbReference type="SUPFAM" id="SSF48264">
    <property type="entry name" value="Cytochrome P450"/>
    <property type="match status" value="1"/>
</dbReference>
<dbReference type="AlphaFoldDB" id="A0A6J3FI41"/>
<keyword evidence="2" id="KW-0479">Metal-binding</keyword>
<gene>
    <name evidence="5" type="primary">LOC116530821</name>
</gene>
<evidence type="ECO:0000313" key="4">
    <source>
        <dbReference type="Proteomes" id="UP000504640"/>
    </source>
</evidence>
<evidence type="ECO:0000256" key="1">
    <source>
        <dbReference type="ARBA" id="ARBA00010617"/>
    </source>
</evidence>
<dbReference type="GO" id="GO:0020037">
    <property type="term" value="F:heme binding"/>
    <property type="evidence" value="ECO:0007669"/>
    <property type="project" value="InterPro"/>
</dbReference>
<dbReference type="GO" id="GO:0006805">
    <property type="term" value="P:xenobiotic metabolic process"/>
    <property type="evidence" value="ECO:0007669"/>
    <property type="project" value="TreeGrafter"/>
</dbReference>
<name>A0A6J3FI41_SAPAP</name>
<dbReference type="GO" id="GO:0019373">
    <property type="term" value="P:epoxygenase P450 pathway"/>
    <property type="evidence" value="ECO:0007669"/>
    <property type="project" value="TreeGrafter"/>
</dbReference>
<keyword evidence="4" id="KW-1185">Reference proteome</keyword>
<comment type="similarity">
    <text evidence="1">Belongs to the cytochrome P450 family.</text>
</comment>
<proteinExistence type="inferred from homology"/>
<sequence>MWQPVETRDFIDCFLDQMAKQQQDPGGDVVPRGSRFSSWRDPEWEAVVWGWLEGPKVRSSQPPLAPQKGALELDTVARRPRTPSQDDHVHLPYTNRVLLEIQRFISVVPPRALIRDTYLRDHFLPQGTFDSPACDYAPGPTQFKNPDCFNPTNFLDDKGKFQGNDAFMPSGARRGRGPAWTGSGVHGDHYVPVYPGKQRYLGTGLAHSEIFLFLTAILHRFCLLPVVNPSSNNLACSALA</sequence>